<dbReference type="InterPro" id="IPR029439">
    <property type="entry name" value="Wzt_C"/>
</dbReference>
<reference evidence="6 7" key="1">
    <citation type="submission" date="2020-04" db="EMBL/GenBank/DDBJ databases">
        <title>Luteolibacter sp. G-1-1-1 isolated from soil.</title>
        <authorList>
            <person name="Dahal R.H."/>
        </authorList>
    </citation>
    <scope>NUCLEOTIDE SEQUENCE [LARGE SCALE GENOMIC DNA]</scope>
    <source>
        <strain evidence="6 7">G-1-1-1</strain>
    </source>
</reference>
<feature type="domain" description="ABC transporter" evidence="5">
    <location>
        <begin position="2"/>
        <end position="193"/>
    </location>
</feature>
<accession>A0A858RRH7</accession>
<dbReference type="SMART" id="SM00382">
    <property type="entry name" value="AAA"/>
    <property type="match status" value="1"/>
</dbReference>
<keyword evidence="7" id="KW-1185">Reference proteome</keyword>
<dbReference type="KEGG" id="luo:HHL09_24290"/>
<keyword evidence="4 6" id="KW-0067">ATP-binding</keyword>
<dbReference type="GO" id="GO:0016020">
    <property type="term" value="C:membrane"/>
    <property type="evidence" value="ECO:0007669"/>
    <property type="project" value="InterPro"/>
</dbReference>
<dbReference type="Gene3D" id="3.40.50.300">
    <property type="entry name" value="P-loop containing nucleotide triphosphate hydrolases"/>
    <property type="match status" value="1"/>
</dbReference>
<dbReference type="PANTHER" id="PTHR46743">
    <property type="entry name" value="TEICHOIC ACIDS EXPORT ATP-BINDING PROTEIN TAGH"/>
    <property type="match status" value="1"/>
</dbReference>
<dbReference type="PROSITE" id="PS50893">
    <property type="entry name" value="ABC_TRANSPORTER_2"/>
    <property type="match status" value="1"/>
</dbReference>
<dbReference type="Gene3D" id="2.70.50.60">
    <property type="entry name" value="abc- transporter (atp binding component) like domain"/>
    <property type="match status" value="1"/>
</dbReference>
<dbReference type="InterPro" id="IPR027417">
    <property type="entry name" value="P-loop_NTPase"/>
</dbReference>
<name>A0A858RRH7_9BACT</name>
<dbReference type="GO" id="GO:0016887">
    <property type="term" value="F:ATP hydrolysis activity"/>
    <property type="evidence" value="ECO:0007669"/>
    <property type="project" value="InterPro"/>
</dbReference>
<dbReference type="InterPro" id="IPR050683">
    <property type="entry name" value="Bact_Polysacc_Export_ATP-bd"/>
</dbReference>
<dbReference type="Proteomes" id="UP000501812">
    <property type="component" value="Chromosome"/>
</dbReference>
<dbReference type="GO" id="GO:0005524">
    <property type="term" value="F:ATP binding"/>
    <property type="evidence" value="ECO:0007669"/>
    <property type="project" value="UniProtKB-KW"/>
</dbReference>
<dbReference type="AlphaFoldDB" id="A0A858RRH7"/>
<dbReference type="Pfam" id="PF00005">
    <property type="entry name" value="ABC_tran"/>
    <property type="match status" value="1"/>
</dbReference>
<dbReference type="PANTHER" id="PTHR46743:SF2">
    <property type="entry name" value="TEICHOIC ACIDS EXPORT ATP-BINDING PROTEIN TAGH"/>
    <property type="match status" value="1"/>
</dbReference>
<dbReference type="SUPFAM" id="SSF52540">
    <property type="entry name" value="P-loop containing nucleoside triphosphate hydrolases"/>
    <property type="match status" value="1"/>
</dbReference>
<sequence length="351" mass="38252">MLGVIGANGAGKSTLLRLLGGVGRPTEGSIRVNGRIGALLDLGGGFLGDLTGRENAVLAGVVAGLLKSEIVARMDEIVAFAELEEYIDHPVRTYSTGMMMRLAFAVAVHTDPRVLLVDEFLSVGDLAFQAKCNARIKSLRSGGCAIVMVSHGMDQVRQLCDRALWLKHGEVAAFGSSDVVARLFETEMKNETLRRMPSAERRPLDGGLELVAGENRFGTFEMEIRSVEFRPGNSLRPGEPLSVVMGYEARTEIAAPVFVVSITRDDGTLCLDTSTQLAREDVPDLRGEGAVHFTIDRLDLGPGNYFLDVGVFESEWEHAYDYHWHAYPFTVDGTAGLKGVLAPPCRWKLER</sequence>
<dbReference type="GO" id="GO:0140359">
    <property type="term" value="F:ABC-type transporter activity"/>
    <property type="evidence" value="ECO:0007669"/>
    <property type="project" value="InterPro"/>
</dbReference>
<evidence type="ECO:0000256" key="1">
    <source>
        <dbReference type="ARBA" id="ARBA00005417"/>
    </source>
</evidence>
<dbReference type="InterPro" id="IPR003439">
    <property type="entry name" value="ABC_transporter-like_ATP-bd"/>
</dbReference>
<dbReference type="InterPro" id="IPR015860">
    <property type="entry name" value="ABC_transpr_TagH-like"/>
</dbReference>
<organism evidence="6 7">
    <name type="scientific">Luteolibacter luteus</name>
    <dbReference type="NCBI Taxonomy" id="2728835"/>
    <lineage>
        <taxon>Bacteria</taxon>
        <taxon>Pseudomonadati</taxon>
        <taxon>Verrucomicrobiota</taxon>
        <taxon>Verrucomicrobiia</taxon>
        <taxon>Verrucomicrobiales</taxon>
        <taxon>Verrucomicrobiaceae</taxon>
        <taxon>Luteolibacter</taxon>
    </lineage>
</organism>
<protein>
    <submittedName>
        <fullName evidence="6">ABC transporter ATP-binding protein</fullName>
    </submittedName>
</protein>
<proteinExistence type="inferred from homology"/>
<dbReference type="CDD" id="cd10147">
    <property type="entry name" value="Wzt_C-like"/>
    <property type="match status" value="1"/>
</dbReference>
<evidence type="ECO:0000256" key="4">
    <source>
        <dbReference type="ARBA" id="ARBA00022840"/>
    </source>
</evidence>
<evidence type="ECO:0000256" key="3">
    <source>
        <dbReference type="ARBA" id="ARBA00022741"/>
    </source>
</evidence>
<keyword evidence="3" id="KW-0547">Nucleotide-binding</keyword>
<comment type="similarity">
    <text evidence="1">Belongs to the ABC transporter superfamily.</text>
</comment>
<dbReference type="EMBL" id="CP051774">
    <property type="protein sequence ID" value="QJE99375.1"/>
    <property type="molecule type" value="Genomic_DNA"/>
</dbReference>
<evidence type="ECO:0000259" key="5">
    <source>
        <dbReference type="PROSITE" id="PS50893"/>
    </source>
</evidence>
<evidence type="ECO:0000313" key="6">
    <source>
        <dbReference type="EMBL" id="QJE99375.1"/>
    </source>
</evidence>
<dbReference type="Pfam" id="PF14524">
    <property type="entry name" value="Wzt_C"/>
    <property type="match status" value="1"/>
</dbReference>
<evidence type="ECO:0000256" key="2">
    <source>
        <dbReference type="ARBA" id="ARBA00022448"/>
    </source>
</evidence>
<keyword evidence="2" id="KW-0813">Transport</keyword>
<evidence type="ECO:0000313" key="7">
    <source>
        <dbReference type="Proteomes" id="UP000501812"/>
    </source>
</evidence>
<dbReference type="CDD" id="cd03220">
    <property type="entry name" value="ABC_KpsT_Wzt"/>
    <property type="match status" value="1"/>
</dbReference>
<gene>
    <name evidence="6" type="ORF">HHL09_24290</name>
</gene>
<dbReference type="InterPro" id="IPR003593">
    <property type="entry name" value="AAA+_ATPase"/>
</dbReference>